<organism evidence="13 14">
    <name type="scientific">Geotrypetes seraphini</name>
    <name type="common">Gaboon caecilian</name>
    <name type="synonym">Caecilia seraphini</name>
    <dbReference type="NCBI Taxonomy" id="260995"/>
    <lineage>
        <taxon>Eukaryota</taxon>
        <taxon>Metazoa</taxon>
        <taxon>Chordata</taxon>
        <taxon>Craniata</taxon>
        <taxon>Vertebrata</taxon>
        <taxon>Euteleostomi</taxon>
        <taxon>Amphibia</taxon>
        <taxon>Gymnophiona</taxon>
        <taxon>Geotrypetes</taxon>
    </lineage>
</organism>
<evidence type="ECO:0000256" key="10">
    <source>
        <dbReference type="ARBA" id="ARBA00049577"/>
    </source>
</evidence>
<evidence type="ECO:0000256" key="3">
    <source>
        <dbReference type="ARBA" id="ARBA00022525"/>
    </source>
</evidence>
<dbReference type="GO" id="GO:1990410">
    <property type="term" value="P:adrenomedullin receptor signaling pathway"/>
    <property type="evidence" value="ECO:0007669"/>
    <property type="project" value="TreeGrafter"/>
</dbReference>
<dbReference type="GO" id="GO:0010460">
    <property type="term" value="P:positive regulation of heart rate"/>
    <property type="evidence" value="ECO:0007669"/>
    <property type="project" value="TreeGrafter"/>
</dbReference>
<protein>
    <recommendedName>
        <fullName evidence="9">Pro-adrenomedullin</fullName>
    </recommendedName>
</protein>
<dbReference type="GeneID" id="117352163"/>
<evidence type="ECO:0000256" key="5">
    <source>
        <dbReference type="ARBA" id="ARBA00022702"/>
    </source>
</evidence>
<dbReference type="CTD" id="133"/>
<keyword evidence="3" id="KW-0964">Secreted</keyword>
<feature type="disulfide bond" evidence="11">
    <location>
        <begin position="100"/>
        <end position="105"/>
    </location>
</feature>
<proteinExistence type="inferred from homology"/>
<keyword evidence="4" id="KW-0165">Cleavage on pair of basic residues</keyword>
<reference evidence="14" key="1">
    <citation type="submission" date="2025-08" db="UniProtKB">
        <authorList>
            <consortium name="RefSeq"/>
        </authorList>
    </citation>
    <scope>IDENTIFICATION</scope>
</reference>
<dbReference type="AlphaFoldDB" id="A0A6P8PQY4"/>
<name>A0A6P8PQY4_GEOSA</name>
<keyword evidence="6 12" id="KW-0732">Signal</keyword>
<dbReference type="Pfam" id="PF00214">
    <property type="entry name" value="Calc_CGRP_IAPP"/>
    <property type="match status" value="1"/>
</dbReference>
<dbReference type="InParanoid" id="A0A6P8PQY4"/>
<comment type="similarity">
    <text evidence="2">Belongs to the adrenomedullin family.</text>
</comment>
<keyword evidence="7" id="KW-0027">Amidation</keyword>
<evidence type="ECO:0000256" key="9">
    <source>
        <dbReference type="ARBA" id="ARBA00023472"/>
    </source>
</evidence>
<dbReference type="InterPro" id="IPR021116">
    <property type="entry name" value="Calcitonin/adrenomedullin"/>
</dbReference>
<evidence type="ECO:0000313" key="14">
    <source>
        <dbReference type="RefSeq" id="XP_033784275.1"/>
    </source>
</evidence>
<dbReference type="Proteomes" id="UP000515159">
    <property type="component" value="Chromosome 19"/>
</dbReference>
<gene>
    <name evidence="14" type="primary">ADM</name>
</gene>
<dbReference type="FunCoup" id="A0A6P8PQY4">
    <property type="interactions" value="502"/>
</dbReference>
<dbReference type="KEGG" id="gsh:117352163"/>
<dbReference type="RefSeq" id="XP_033784275.1">
    <property type="nucleotide sequence ID" value="XM_033928384.1"/>
</dbReference>
<dbReference type="PANTHER" id="PTHR23414:SF3">
    <property type="entry name" value="PRO-ADRENOMEDULLIN"/>
    <property type="match status" value="1"/>
</dbReference>
<feature type="signal peptide" evidence="12">
    <location>
        <begin position="1"/>
        <end position="19"/>
    </location>
</feature>
<evidence type="ECO:0000256" key="11">
    <source>
        <dbReference type="PIRSR" id="PIRSR621116-50"/>
    </source>
</evidence>
<dbReference type="PANTHER" id="PTHR23414">
    <property type="entry name" value="ADRENOMEDULLIN, ADM"/>
    <property type="match status" value="1"/>
</dbReference>
<sequence>MKLVPVTLLYLSSVTFLGAVRLDFASELKKRWTVRALGRIRRELRAPSEASDPGVNPNARSPFIRAEDVKDPNLQASAPVAPMRVKRHPPSKDTLVKVGCRFGTCTVQNLAHLLYHYMDKQKDNAAPSRKMSAQGYGRRRRALPERRALFRVIEGKLRPLWLRGGSQAAEGVDDSRSGLKEARAGLAFLGI</sequence>
<dbReference type="GO" id="GO:0005615">
    <property type="term" value="C:extracellular space"/>
    <property type="evidence" value="ECO:0007669"/>
    <property type="project" value="TreeGrafter"/>
</dbReference>
<keyword evidence="8 11" id="KW-1015">Disulfide bond</keyword>
<evidence type="ECO:0000256" key="2">
    <source>
        <dbReference type="ARBA" id="ARBA00010575"/>
    </source>
</evidence>
<dbReference type="InterPro" id="IPR051665">
    <property type="entry name" value="Adrenomedullin-reg_peptide"/>
</dbReference>
<dbReference type="InterPro" id="IPR001710">
    <property type="entry name" value="Pro-ADM"/>
</dbReference>
<dbReference type="GO" id="GO:0031700">
    <property type="term" value="F:adrenomedullin receptor binding"/>
    <property type="evidence" value="ECO:0007669"/>
    <property type="project" value="TreeGrafter"/>
</dbReference>
<comment type="subcellular location">
    <subcellularLocation>
        <location evidence="1">Secreted</location>
    </subcellularLocation>
</comment>
<dbReference type="GO" id="GO:0007189">
    <property type="term" value="P:adenylate cyclase-activating G protein-coupled receptor signaling pathway"/>
    <property type="evidence" value="ECO:0007669"/>
    <property type="project" value="TreeGrafter"/>
</dbReference>
<evidence type="ECO:0000256" key="12">
    <source>
        <dbReference type="SAM" id="SignalP"/>
    </source>
</evidence>
<evidence type="ECO:0000256" key="4">
    <source>
        <dbReference type="ARBA" id="ARBA00022685"/>
    </source>
</evidence>
<evidence type="ECO:0000256" key="1">
    <source>
        <dbReference type="ARBA" id="ARBA00004613"/>
    </source>
</evidence>
<comment type="function">
    <text evidence="10">ADM function is mediated by the CALCRL-RAMP2 and CALCRL-RAMP3 receptor complexes with ADM showing the highest potency for the CALCRL-RAMP2 complex.</text>
</comment>
<keyword evidence="13" id="KW-1185">Reference proteome</keyword>
<keyword evidence="5" id="KW-0372">Hormone</keyword>
<dbReference type="GO" id="GO:0005179">
    <property type="term" value="F:hormone activity"/>
    <property type="evidence" value="ECO:0007669"/>
    <property type="project" value="UniProtKB-KW"/>
</dbReference>
<dbReference type="OrthoDB" id="8771893at2759"/>
<dbReference type="GO" id="GO:0003073">
    <property type="term" value="P:regulation of systemic arterial blood pressure"/>
    <property type="evidence" value="ECO:0007669"/>
    <property type="project" value="TreeGrafter"/>
</dbReference>
<accession>A0A6P8PQY4</accession>
<evidence type="ECO:0000256" key="8">
    <source>
        <dbReference type="ARBA" id="ARBA00023157"/>
    </source>
</evidence>
<feature type="chain" id="PRO_5028095428" description="Pro-adrenomedullin" evidence="12">
    <location>
        <begin position="20"/>
        <end position="191"/>
    </location>
</feature>
<evidence type="ECO:0000256" key="7">
    <source>
        <dbReference type="ARBA" id="ARBA00022815"/>
    </source>
</evidence>
<dbReference type="PRINTS" id="PR00801">
    <property type="entry name" value="ADRENOMEDULN"/>
</dbReference>
<evidence type="ECO:0000256" key="6">
    <source>
        <dbReference type="ARBA" id="ARBA00022729"/>
    </source>
</evidence>
<evidence type="ECO:0000313" key="13">
    <source>
        <dbReference type="Proteomes" id="UP000515159"/>
    </source>
</evidence>